<dbReference type="OrthoDB" id="10513415at2759"/>
<sequence>MSFFVSSSSSGGGSGFVFGSYIGSGGGGSFSSGFASYSRNPDCGQTSGPRYYRQQTNTELIMIGNAILRDSGHHHFANHDMAAIGAIGGIFLYVICIAVCLLLDPIVRRFRITTVSAPPGDFVIFLIALFGAPLCGVLGVSPLLAKKDKFHTIDLLYVTEAGFIGAAVLVGGWYALLFGLILLFNPSYAGFIAAQIFHIYRFRLRFRRRTRRNPSRPAVIEEAAAEAEVPPPAYEQSSANAKVQEPENTQQNDETT</sequence>
<accession>A0A409VPX0</accession>
<proteinExistence type="predicted"/>
<feature type="transmembrane region" description="Helical" evidence="2">
    <location>
        <begin position="81"/>
        <end position="102"/>
    </location>
</feature>
<keyword evidence="4" id="KW-1185">Reference proteome</keyword>
<feature type="transmembrane region" description="Helical" evidence="2">
    <location>
        <begin position="182"/>
        <end position="202"/>
    </location>
</feature>
<gene>
    <name evidence="3" type="ORF">CVT26_006250</name>
</gene>
<dbReference type="AlphaFoldDB" id="A0A409VPX0"/>
<evidence type="ECO:0000256" key="1">
    <source>
        <dbReference type="SAM" id="MobiDB-lite"/>
    </source>
</evidence>
<feature type="transmembrane region" description="Helical" evidence="2">
    <location>
        <begin position="122"/>
        <end position="143"/>
    </location>
</feature>
<feature type="compositionally biased region" description="Low complexity" evidence="1">
    <location>
        <begin position="217"/>
        <end position="228"/>
    </location>
</feature>
<dbReference type="EMBL" id="NHYE01005598">
    <property type="protein sequence ID" value="PPQ68321.1"/>
    <property type="molecule type" value="Genomic_DNA"/>
</dbReference>
<feature type="compositionally biased region" description="Polar residues" evidence="1">
    <location>
        <begin position="235"/>
        <end position="256"/>
    </location>
</feature>
<dbReference type="InParanoid" id="A0A409VPX0"/>
<keyword evidence="2" id="KW-1133">Transmembrane helix</keyword>
<feature type="transmembrane region" description="Helical" evidence="2">
    <location>
        <begin position="155"/>
        <end position="176"/>
    </location>
</feature>
<keyword evidence="2" id="KW-0812">Transmembrane</keyword>
<name>A0A409VPX0_9AGAR</name>
<dbReference type="Proteomes" id="UP000284706">
    <property type="component" value="Unassembled WGS sequence"/>
</dbReference>
<keyword evidence="2" id="KW-0472">Membrane</keyword>
<evidence type="ECO:0000313" key="3">
    <source>
        <dbReference type="EMBL" id="PPQ68321.1"/>
    </source>
</evidence>
<organism evidence="3 4">
    <name type="scientific">Gymnopilus dilepis</name>
    <dbReference type="NCBI Taxonomy" id="231916"/>
    <lineage>
        <taxon>Eukaryota</taxon>
        <taxon>Fungi</taxon>
        <taxon>Dikarya</taxon>
        <taxon>Basidiomycota</taxon>
        <taxon>Agaricomycotina</taxon>
        <taxon>Agaricomycetes</taxon>
        <taxon>Agaricomycetidae</taxon>
        <taxon>Agaricales</taxon>
        <taxon>Agaricineae</taxon>
        <taxon>Hymenogastraceae</taxon>
        <taxon>Gymnopilus</taxon>
    </lineage>
</organism>
<comment type="caution">
    <text evidence="3">The sequence shown here is derived from an EMBL/GenBank/DDBJ whole genome shotgun (WGS) entry which is preliminary data.</text>
</comment>
<reference evidence="3 4" key="1">
    <citation type="journal article" date="2018" name="Evol. Lett.">
        <title>Horizontal gene cluster transfer increased hallucinogenic mushroom diversity.</title>
        <authorList>
            <person name="Reynolds H.T."/>
            <person name="Vijayakumar V."/>
            <person name="Gluck-Thaler E."/>
            <person name="Korotkin H.B."/>
            <person name="Matheny P.B."/>
            <person name="Slot J.C."/>
        </authorList>
    </citation>
    <scope>NUCLEOTIDE SEQUENCE [LARGE SCALE GENOMIC DNA]</scope>
    <source>
        <strain evidence="3 4">SRW20</strain>
    </source>
</reference>
<evidence type="ECO:0000256" key="2">
    <source>
        <dbReference type="SAM" id="Phobius"/>
    </source>
</evidence>
<feature type="region of interest" description="Disordered" evidence="1">
    <location>
        <begin position="214"/>
        <end position="256"/>
    </location>
</feature>
<evidence type="ECO:0000313" key="4">
    <source>
        <dbReference type="Proteomes" id="UP000284706"/>
    </source>
</evidence>
<protein>
    <submittedName>
        <fullName evidence="3">Uncharacterized protein</fullName>
    </submittedName>
</protein>